<dbReference type="InterPro" id="IPR027417">
    <property type="entry name" value="P-loop_NTPase"/>
</dbReference>
<dbReference type="PROSITE" id="PS00690">
    <property type="entry name" value="DEAH_ATP_HELICASE"/>
    <property type="match status" value="1"/>
</dbReference>
<dbReference type="GO" id="GO:0009378">
    <property type="term" value="F:four-way junction helicase activity"/>
    <property type="evidence" value="ECO:0007669"/>
    <property type="project" value="TreeGrafter"/>
</dbReference>
<evidence type="ECO:0000256" key="1">
    <source>
        <dbReference type="ARBA" id="ARBA00005446"/>
    </source>
</evidence>
<keyword evidence="3" id="KW-0238">DNA-binding</keyword>
<dbReference type="InterPro" id="IPR002464">
    <property type="entry name" value="DNA/RNA_helicase_DEAH_CS"/>
</dbReference>
<dbReference type="GO" id="GO:0003677">
    <property type="term" value="F:DNA binding"/>
    <property type="evidence" value="ECO:0007669"/>
    <property type="project" value="UniProtKB-KW"/>
</dbReference>
<dbReference type="GO" id="GO:0043138">
    <property type="term" value="F:3'-5' DNA helicase activity"/>
    <property type="evidence" value="ECO:0007669"/>
    <property type="project" value="TreeGrafter"/>
</dbReference>
<evidence type="ECO:0000259" key="5">
    <source>
        <dbReference type="PROSITE" id="PS51192"/>
    </source>
</evidence>
<keyword evidence="7" id="KW-1185">Reference proteome</keyword>
<dbReference type="AlphaFoldDB" id="A0A8J5KXS3"/>
<name>A0A8J5KXS3_ZINOF</name>
<dbReference type="Pfam" id="PF00270">
    <property type="entry name" value="DEAD"/>
    <property type="match status" value="1"/>
</dbReference>
<dbReference type="GO" id="GO:0000724">
    <property type="term" value="P:double-strand break repair via homologous recombination"/>
    <property type="evidence" value="ECO:0007669"/>
    <property type="project" value="TreeGrafter"/>
</dbReference>
<dbReference type="GO" id="GO:0005694">
    <property type="term" value="C:chromosome"/>
    <property type="evidence" value="ECO:0007669"/>
    <property type="project" value="TreeGrafter"/>
</dbReference>
<reference evidence="6 7" key="1">
    <citation type="submission" date="2020-08" db="EMBL/GenBank/DDBJ databases">
        <title>Plant Genome Project.</title>
        <authorList>
            <person name="Zhang R.-G."/>
        </authorList>
    </citation>
    <scope>NUCLEOTIDE SEQUENCE [LARGE SCALE GENOMIC DNA]</scope>
    <source>
        <tissue evidence="6">Rhizome</tissue>
    </source>
</reference>
<evidence type="ECO:0000313" key="7">
    <source>
        <dbReference type="Proteomes" id="UP000734854"/>
    </source>
</evidence>
<evidence type="ECO:0000313" key="6">
    <source>
        <dbReference type="EMBL" id="KAG6494560.1"/>
    </source>
</evidence>
<dbReference type="InterPro" id="IPR014001">
    <property type="entry name" value="Helicase_ATP-bd"/>
</dbReference>
<dbReference type="InterPro" id="IPR011545">
    <property type="entry name" value="DEAD/DEAH_box_helicase_dom"/>
</dbReference>
<sequence length="314" mass="34589">MSDILGCLVRSVYGCVCILKHPSVRLVDLSGPRTTIVRRRGCPSRHGLRVVGLSLRLVGALTGQHRLGTFVVLLAWIALCPFHICRVYAIASEPCGRGPRPLRCHGIVARRSMPGLAGMERLNRPWQHSRSRAAREVRRDGSAYPGKGSALSAGHEGPGPKLGGCRWIARAALAARVGRRVLAGGRTGIGRGPSWRRTVNSELVLFVSPERLLNAEFLSLFVDGLSISVLVIDEAHCISEWSHNFRPSYLRLKSSILRRKLSVQCILAMTATATVQTFHDITCALEIQPSNRIKICQVRENLQLFVTLSENRQV</sequence>
<dbReference type="Gene3D" id="3.40.50.300">
    <property type="entry name" value="P-loop containing nucleotide triphosphate hydrolases"/>
    <property type="match status" value="1"/>
</dbReference>
<dbReference type="EMBL" id="JACMSC010000012">
    <property type="protein sequence ID" value="KAG6494560.1"/>
    <property type="molecule type" value="Genomic_DNA"/>
</dbReference>
<evidence type="ECO:0000256" key="2">
    <source>
        <dbReference type="ARBA" id="ARBA00022801"/>
    </source>
</evidence>
<evidence type="ECO:0000256" key="4">
    <source>
        <dbReference type="SAM" id="MobiDB-lite"/>
    </source>
</evidence>
<proteinExistence type="inferred from homology"/>
<protein>
    <recommendedName>
        <fullName evidence="5">Helicase ATP-binding domain-containing protein</fullName>
    </recommendedName>
</protein>
<gene>
    <name evidence="6" type="ORF">ZIOFF_042317</name>
</gene>
<accession>A0A8J5KXS3</accession>
<feature type="domain" description="Helicase ATP-binding" evidence="5">
    <location>
        <begin position="204"/>
        <end position="291"/>
    </location>
</feature>
<dbReference type="GO" id="GO:0005524">
    <property type="term" value="F:ATP binding"/>
    <property type="evidence" value="ECO:0007669"/>
    <property type="project" value="InterPro"/>
</dbReference>
<organism evidence="6 7">
    <name type="scientific">Zingiber officinale</name>
    <name type="common">Ginger</name>
    <name type="synonym">Amomum zingiber</name>
    <dbReference type="NCBI Taxonomy" id="94328"/>
    <lineage>
        <taxon>Eukaryota</taxon>
        <taxon>Viridiplantae</taxon>
        <taxon>Streptophyta</taxon>
        <taxon>Embryophyta</taxon>
        <taxon>Tracheophyta</taxon>
        <taxon>Spermatophyta</taxon>
        <taxon>Magnoliopsida</taxon>
        <taxon>Liliopsida</taxon>
        <taxon>Zingiberales</taxon>
        <taxon>Zingiberaceae</taxon>
        <taxon>Zingiber</taxon>
    </lineage>
</organism>
<dbReference type="PROSITE" id="PS51192">
    <property type="entry name" value="HELICASE_ATP_BIND_1"/>
    <property type="match status" value="1"/>
</dbReference>
<keyword evidence="2" id="KW-0378">Hydrolase</keyword>
<comment type="caution">
    <text evidence="6">The sequence shown here is derived from an EMBL/GenBank/DDBJ whole genome shotgun (WGS) entry which is preliminary data.</text>
</comment>
<feature type="region of interest" description="Disordered" evidence="4">
    <location>
        <begin position="137"/>
        <end position="158"/>
    </location>
</feature>
<dbReference type="GO" id="GO:0005737">
    <property type="term" value="C:cytoplasm"/>
    <property type="evidence" value="ECO:0007669"/>
    <property type="project" value="TreeGrafter"/>
</dbReference>
<dbReference type="GO" id="GO:0016787">
    <property type="term" value="F:hydrolase activity"/>
    <property type="evidence" value="ECO:0007669"/>
    <property type="project" value="UniProtKB-KW"/>
</dbReference>
<dbReference type="PANTHER" id="PTHR13710:SF108">
    <property type="entry name" value="ATP-DEPENDENT DNA HELICASE Q4"/>
    <property type="match status" value="1"/>
</dbReference>
<dbReference type="GO" id="GO:0005634">
    <property type="term" value="C:nucleus"/>
    <property type="evidence" value="ECO:0007669"/>
    <property type="project" value="TreeGrafter"/>
</dbReference>
<dbReference type="SUPFAM" id="SSF52540">
    <property type="entry name" value="P-loop containing nucleoside triphosphate hydrolases"/>
    <property type="match status" value="1"/>
</dbReference>
<dbReference type="Proteomes" id="UP000734854">
    <property type="component" value="Unassembled WGS sequence"/>
</dbReference>
<dbReference type="PANTHER" id="PTHR13710">
    <property type="entry name" value="DNA HELICASE RECQ FAMILY MEMBER"/>
    <property type="match status" value="1"/>
</dbReference>
<evidence type="ECO:0000256" key="3">
    <source>
        <dbReference type="ARBA" id="ARBA00023125"/>
    </source>
</evidence>
<comment type="similarity">
    <text evidence="1">Belongs to the helicase family. RecQ subfamily.</text>
</comment>